<keyword evidence="2 9" id="KW-0812">Transmembrane</keyword>
<proteinExistence type="predicted"/>
<dbReference type="InterPro" id="IPR013083">
    <property type="entry name" value="Znf_RING/FYVE/PHD"/>
</dbReference>
<feature type="transmembrane region" description="Helical" evidence="9">
    <location>
        <begin position="41"/>
        <end position="60"/>
    </location>
</feature>
<evidence type="ECO:0000256" key="2">
    <source>
        <dbReference type="ARBA" id="ARBA00022692"/>
    </source>
</evidence>
<dbReference type="PROSITE" id="PS50089">
    <property type="entry name" value="ZF_RING_2"/>
    <property type="match status" value="1"/>
</dbReference>
<evidence type="ECO:0000313" key="11">
    <source>
        <dbReference type="EMBL" id="AYV77803.1"/>
    </source>
</evidence>
<accession>A0A3G4ZW10</accession>
<name>A0A3G4ZW10_9VIRU</name>
<evidence type="ECO:0000256" key="4">
    <source>
        <dbReference type="ARBA" id="ARBA00022771"/>
    </source>
</evidence>
<evidence type="ECO:0000256" key="6">
    <source>
        <dbReference type="ARBA" id="ARBA00022989"/>
    </source>
</evidence>
<evidence type="ECO:0000256" key="3">
    <source>
        <dbReference type="ARBA" id="ARBA00022723"/>
    </source>
</evidence>
<gene>
    <name evidence="11" type="ORF">Edafosvirus1_134</name>
</gene>
<dbReference type="Pfam" id="PF13639">
    <property type="entry name" value="zf-RING_2"/>
    <property type="match status" value="1"/>
</dbReference>
<dbReference type="Gene3D" id="3.30.40.10">
    <property type="entry name" value="Zinc/RING finger domain, C3HC4 (zinc finger)"/>
    <property type="match status" value="1"/>
</dbReference>
<dbReference type="PANTHER" id="PTHR46539:SF1">
    <property type="entry name" value="E3 UBIQUITIN-PROTEIN LIGASE ATL42"/>
    <property type="match status" value="1"/>
</dbReference>
<dbReference type="GO" id="GO:0008270">
    <property type="term" value="F:zinc ion binding"/>
    <property type="evidence" value="ECO:0007669"/>
    <property type="project" value="UniProtKB-KW"/>
</dbReference>
<organism evidence="11">
    <name type="scientific">Edafosvirus sp</name>
    <dbReference type="NCBI Taxonomy" id="2487765"/>
    <lineage>
        <taxon>Viruses</taxon>
        <taxon>Varidnaviria</taxon>
        <taxon>Bamfordvirae</taxon>
        <taxon>Nucleocytoviricota</taxon>
        <taxon>Megaviricetes</taxon>
        <taxon>Imitervirales</taxon>
        <taxon>Mimiviridae</taxon>
        <taxon>Klosneuvirinae</taxon>
    </lineage>
</organism>
<evidence type="ECO:0000256" key="8">
    <source>
        <dbReference type="PROSITE-ProRule" id="PRU00175"/>
    </source>
</evidence>
<evidence type="ECO:0000256" key="7">
    <source>
        <dbReference type="ARBA" id="ARBA00023136"/>
    </source>
</evidence>
<keyword evidence="4 8" id="KW-0863">Zinc-finger</keyword>
<keyword evidence="3" id="KW-0479">Metal-binding</keyword>
<dbReference type="EMBL" id="MK072066">
    <property type="protein sequence ID" value="AYV77803.1"/>
    <property type="molecule type" value="Genomic_DNA"/>
</dbReference>
<evidence type="ECO:0000256" key="9">
    <source>
        <dbReference type="SAM" id="Phobius"/>
    </source>
</evidence>
<protein>
    <recommendedName>
        <fullName evidence="10">RING-type domain-containing protein</fullName>
    </recommendedName>
</protein>
<evidence type="ECO:0000256" key="1">
    <source>
        <dbReference type="ARBA" id="ARBA00004370"/>
    </source>
</evidence>
<dbReference type="PANTHER" id="PTHR46539">
    <property type="entry name" value="E3 UBIQUITIN-PROTEIN LIGASE ATL42"/>
    <property type="match status" value="1"/>
</dbReference>
<keyword evidence="5" id="KW-0862">Zinc</keyword>
<dbReference type="SUPFAM" id="SSF57850">
    <property type="entry name" value="RING/U-box"/>
    <property type="match status" value="1"/>
</dbReference>
<dbReference type="GO" id="GO:0016020">
    <property type="term" value="C:membrane"/>
    <property type="evidence" value="ECO:0007669"/>
    <property type="project" value="UniProtKB-SubCell"/>
</dbReference>
<reference evidence="11" key="1">
    <citation type="submission" date="2018-10" db="EMBL/GenBank/DDBJ databases">
        <title>Hidden diversity of soil giant viruses.</title>
        <authorList>
            <person name="Schulz F."/>
            <person name="Alteio L."/>
            <person name="Goudeau D."/>
            <person name="Ryan E.M."/>
            <person name="Malmstrom R.R."/>
            <person name="Blanchard J."/>
            <person name="Woyke T."/>
        </authorList>
    </citation>
    <scope>NUCLEOTIDE SEQUENCE</scope>
    <source>
        <strain evidence="11">EDV1</strain>
    </source>
</reference>
<dbReference type="SMART" id="SM00184">
    <property type="entry name" value="RING"/>
    <property type="match status" value="1"/>
</dbReference>
<comment type="subcellular location">
    <subcellularLocation>
        <location evidence="1">Membrane</location>
    </subcellularLocation>
</comment>
<evidence type="ECO:0000256" key="5">
    <source>
        <dbReference type="ARBA" id="ARBA00022833"/>
    </source>
</evidence>
<dbReference type="InterPro" id="IPR001841">
    <property type="entry name" value="Znf_RING"/>
</dbReference>
<evidence type="ECO:0000259" key="10">
    <source>
        <dbReference type="PROSITE" id="PS50089"/>
    </source>
</evidence>
<sequence length="479" mass="55718">MQWDNCNCFSECKSECGPNDNYFFCNFPYNSRDRRFERCHIWLWIMLPAFIIGLPCLLVGQQQFMDNVNANIAMHTSIININNSIALENSIIANNNSLIALENDNITLENDYIETYNMQIQVDYPQVNFLYNLTNSTYFYNIVQTNCTFANDTLSIPMCSYIEANSSIINSCQSTGNCINQTCFPCDYVCKTKECTVYEEQKQCADSMIGCSVNYNFYTTYVCDHDPINNYQLCQSECVDFSCKEYNYNCHCICYNYNTKICPVVQQYMVKTLLYAYYKVNNTDYTIYNKTQICKIEDIACLNILVVPHSTNPNNIYYVRTDPSKLINDTTQFYKQYKLYKQYINYTPYAQDQEDQDQDQGTINLIIAGSVITGIALLFLLNEFRLMYPCCNCSFWKTVKLCFKRRPQQQPKKEEKQNVVNEIQLERKASELQCSICFEGLKSKVTKAIQCTHVFHVECIDPWLTQNPTCPLCRGSTNV</sequence>
<feature type="domain" description="RING-type" evidence="10">
    <location>
        <begin position="434"/>
        <end position="474"/>
    </location>
</feature>
<keyword evidence="7 9" id="KW-0472">Membrane</keyword>
<keyword evidence="6 9" id="KW-1133">Transmembrane helix</keyword>